<evidence type="ECO:0000256" key="12">
    <source>
        <dbReference type="ARBA" id="ARBA00023136"/>
    </source>
</evidence>
<dbReference type="Pfam" id="PF01657">
    <property type="entry name" value="Stress-antifung"/>
    <property type="match status" value="2"/>
</dbReference>
<dbReference type="Gene3D" id="1.10.510.10">
    <property type="entry name" value="Transferase(Phosphotransferase) domain 1"/>
    <property type="match status" value="1"/>
</dbReference>
<keyword evidence="7" id="KW-0677">Repeat</keyword>
<protein>
    <recommendedName>
        <fullName evidence="2">non-specific serine/threonine protein kinase</fullName>
        <ecNumber evidence="2">2.7.11.1</ecNumber>
    </recommendedName>
</protein>
<dbReference type="FunFam" id="1.10.510.10:FF:000060">
    <property type="entry name" value="G-type lectin S-receptor-like serine/threonine-protein kinase"/>
    <property type="match status" value="1"/>
</dbReference>
<dbReference type="Gene3D" id="3.30.430.20">
    <property type="entry name" value="Gnk2 domain, C-X8-C-X2-C motif"/>
    <property type="match status" value="2"/>
</dbReference>
<feature type="transmembrane region" description="Helical" evidence="19">
    <location>
        <begin position="303"/>
        <end position="327"/>
    </location>
</feature>
<dbReference type="PROSITE" id="PS50011">
    <property type="entry name" value="PROTEIN_KINASE_DOM"/>
    <property type="match status" value="1"/>
</dbReference>
<keyword evidence="13" id="KW-1015">Disulfide bond</keyword>
<dbReference type="GO" id="GO:0005886">
    <property type="term" value="C:plasma membrane"/>
    <property type="evidence" value="ECO:0007669"/>
    <property type="project" value="TreeGrafter"/>
</dbReference>
<dbReference type="GO" id="GO:0005524">
    <property type="term" value="F:ATP binding"/>
    <property type="evidence" value="ECO:0007669"/>
    <property type="project" value="UniProtKB-KW"/>
</dbReference>
<dbReference type="PROSITE" id="PS00108">
    <property type="entry name" value="PROTEIN_KINASE_ST"/>
    <property type="match status" value="1"/>
</dbReference>
<evidence type="ECO:0000256" key="1">
    <source>
        <dbReference type="ARBA" id="ARBA00004167"/>
    </source>
</evidence>
<keyword evidence="9" id="KW-0418">Kinase</keyword>
<evidence type="ECO:0000256" key="9">
    <source>
        <dbReference type="ARBA" id="ARBA00022777"/>
    </source>
</evidence>
<feature type="domain" description="Gnk2-homologous" evidence="22">
    <location>
        <begin position="35"/>
        <end position="141"/>
    </location>
</feature>
<evidence type="ECO:0000256" key="2">
    <source>
        <dbReference type="ARBA" id="ARBA00012513"/>
    </source>
</evidence>
<dbReference type="InterPro" id="IPR001245">
    <property type="entry name" value="Ser-Thr/Tyr_kinase_cat_dom"/>
</dbReference>
<feature type="domain" description="Protein kinase" evidence="21">
    <location>
        <begin position="387"/>
        <end position="663"/>
    </location>
</feature>
<dbReference type="EC" id="2.7.11.1" evidence="2"/>
<evidence type="ECO:0000256" key="19">
    <source>
        <dbReference type="SAM" id="Phobius"/>
    </source>
</evidence>
<dbReference type="AlphaFoldDB" id="A0AAV5K3I4"/>
<evidence type="ECO:0000256" key="15">
    <source>
        <dbReference type="ARBA" id="ARBA00023180"/>
    </source>
</evidence>
<keyword evidence="4" id="KW-0808">Transferase</keyword>
<dbReference type="Proteomes" id="UP001054252">
    <property type="component" value="Unassembled WGS sequence"/>
</dbReference>
<dbReference type="FunFam" id="3.30.200.20:FF:000195">
    <property type="entry name" value="G-type lectin S-receptor-like serine/threonine-protein kinase"/>
    <property type="match status" value="1"/>
</dbReference>
<proteinExistence type="predicted"/>
<evidence type="ECO:0000256" key="20">
    <source>
        <dbReference type="SAM" id="SignalP"/>
    </source>
</evidence>
<dbReference type="InterPro" id="IPR008271">
    <property type="entry name" value="Ser/Thr_kinase_AS"/>
</dbReference>
<keyword evidence="14" id="KW-0675">Receptor</keyword>
<dbReference type="CDD" id="cd14066">
    <property type="entry name" value="STKc_IRAK"/>
    <property type="match status" value="1"/>
</dbReference>
<organism evidence="23 24">
    <name type="scientific">Rubroshorea leprosula</name>
    <dbReference type="NCBI Taxonomy" id="152421"/>
    <lineage>
        <taxon>Eukaryota</taxon>
        <taxon>Viridiplantae</taxon>
        <taxon>Streptophyta</taxon>
        <taxon>Embryophyta</taxon>
        <taxon>Tracheophyta</taxon>
        <taxon>Spermatophyta</taxon>
        <taxon>Magnoliopsida</taxon>
        <taxon>eudicotyledons</taxon>
        <taxon>Gunneridae</taxon>
        <taxon>Pentapetalae</taxon>
        <taxon>rosids</taxon>
        <taxon>malvids</taxon>
        <taxon>Malvales</taxon>
        <taxon>Dipterocarpaceae</taxon>
        <taxon>Rubroshorea</taxon>
    </lineage>
</organism>
<evidence type="ECO:0000256" key="5">
    <source>
        <dbReference type="ARBA" id="ARBA00022692"/>
    </source>
</evidence>
<evidence type="ECO:0000256" key="6">
    <source>
        <dbReference type="ARBA" id="ARBA00022729"/>
    </source>
</evidence>
<evidence type="ECO:0000256" key="11">
    <source>
        <dbReference type="ARBA" id="ARBA00022989"/>
    </source>
</evidence>
<dbReference type="PANTHER" id="PTHR27002:SF814">
    <property type="entry name" value="CYSTEINE-RICH RECEPTOR-LIKE PROTEIN KINASE 10"/>
    <property type="match status" value="1"/>
</dbReference>
<evidence type="ECO:0000256" key="13">
    <source>
        <dbReference type="ARBA" id="ARBA00023157"/>
    </source>
</evidence>
<evidence type="ECO:0000256" key="3">
    <source>
        <dbReference type="ARBA" id="ARBA00022527"/>
    </source>
</evidence>
<dbReference type="SMART" id="SM00220">
    <property type="entry name" value="S_TKc"/>
    <property type="match status" value="1"/>
</dbReference>
<evidence type="ECO:0000256" key="8">
    <source>
        <dbReference type="ARBA" id="ARBA00022741"/>
    </source>
</evidence>
<accession>A0AAV5K3I4</accession>
<dbReference type="PROSITE" id="PS51473">
    <property type="entry name" value="GNK2"/>
    <property type="match status" value="2"/>
</dbReference>
<comment type="catalytic activity">
    <reaction evidence="16">
        <text>L-threonyl-[protein] + ATP = O-phospho-L-threonyl-[protein] + ADP + H(+)</text>
        <dbReference type="Rhea" id="RHEA:46608"/>
        <dbReference type="Rhea" id="RHEA-COMP:11060"/>
        <dbReference type="Rhea" id="RHEA-COMP:11605"/>
        <dbReference type="ChEBI" id="CHEBI:15378"/>
        <dbReference type="ChEBI" id="CHEBI:30013"/>
        <dbReference type="ChEBI" id="CHEBI:30616"/>
        <dbReference type="ChEBI" id="CHEBI:61977"/>
        <dbReference type="ChEBI" id="CHEBI:456216"/>
        <dbReference type="EC" id="2.7.11.1"/>
    </reaction>
</comment>
<dbReference type="Pfam" id="PF07714">
    <property type="entry name" value="PK_Tyr_Ser-Thr"/>
    <property type="match status" value="1"/>
</dbReference>
<dbReference type="FunFam" id="3.30.430.20:FF:000002">
    <property type="entry name" value="Cysteine-rich receptor-like protein kinase 10"/>
    <property type="match status" value="1"/>
</dbReference>
<comment type="catalytic activity">
    <reaction evidence="17">
        <text>L-seryl-[protein] + ATP = O-phospho-L-seryl-[protein] + ADP + H(+)</text>
        <dbReference type="Rhea" id="RHEA:17989"/>
        <dbReference type="Rhea" id="RHEA-COMP:9863"/>
        <dbReference type="Rhea" id="RHEA-COMP:11604"/>
        <dbReference type="ChEBI" id="CHEBI:15378"/>
        <dbReference type="ChEBI" id="CHEBI:29999"/>
        <dbReference type="ChEBI" id="CHEBI:30616"/>
        <dbReference type="ChEBI" id="CHEBI:83421"/>
        <dbReference type="ChEBI" id="CHEBI:456216"/>
        <dbReference type="EC" id="2.7.11.1"/>
    </reaction>
</comment>
<dbReference type="InterPro" id="IPR038408">
    <property type="entry name" value="GNK2_sf"/>
</dbReference>
<gene>
    <name evidence="23" type="ORF">SLEP1_g29598</name>
</gene>
<keyword evidence="5 19" id="KW-0812">Transmembrane</keyword>
<feature type="domain" description="Gnk2-homologous" evidence="22">
    <location>
        <begin position="147"/>
        <end position="253"/>
    </location>
</feature>
<dbReference type="InterPro" id="IPR011009">
    <property type="entry name" value="Kinase-like_dom_sf"/>
</dbReference>
<evidence type="ECO:0000313" key="23">
    <source>
        <dbReference type="EMBL" id="GKV19318.1"/>
    </source>
</evidence>
<keyword evidence="24" id="KW-1185">Reference proteome</keyword>
<keyword evidence="15" id="KW-0325">Glycoprotein</keyword>
<comment type="subcellular location">
    <subcellularLocation>
        <location evidence="1">Membrane</location>
        <topology evidence="1">Single-pass membrane protein</topology>
    </subcellularLocation>
</comment>
<feature type="signal peptide" evidence="20">
    <location>
        <begin position="1"/>
        <end position="32"/>
    </location>
</feature>
<evidence type="ECO:0000313" key="24">
    <source>
        <dbReference type="Proteomes" id="UP001054252"/>
    </source>
</evidence>
<dbReference type="GO" id="GO:0004674">
    <property type="term" value="F:protein serine/threonine kinase activity"/>
    <property type="evidence" value="ECO:0007669"/>
    <property type="project" value="UniProtKB-KW"/>
</dbReference>
<dbReference type="PANTHER" id="PTHR27002">
    <property type="entry name" value="RECEPTOR-LIKE SERINE/THREONINE-PROTEIN KINASE SD1-8"/>
    <property type="match status" value="1"/>
</dbReference>
<keyword evidence="8" id="KW-0547">Nucleotide-binding</keyword>
<evidence type="ECO:0000256" key="18">
    <source>
        <dbReference type="SAM" id="MobiDB-lite"/>
    </source>
</evidence>
<feature type="compositionally biased region" description="Polar residues" evidence="18">
    <location>
        <begin position="262"/>
        <end position="275"/>
    </location>
</feature>
<reference evidence="23 24" key="1">
    <citation type="journal article" date="2021" name="Commun. Biol.">
        <title>The genome of Shorea leprosula (Dipterocarpaceae) highlights the ecological relevance of drought in aseasonal tropical rainforests.</title>
        <authorList>
            <person name="Ng K.K.S."/>
            <person name="Kobayashi M.J."/>
            <person name="Fawcett J.A."/>
            <person name="Hatakeyama M."/>
            <person name="Paape T."/>
            <person name="Ng C.H."/>
            <person name="Ang C.C."/>
            <person name="Tnah L.H."/>
            <person name="Lee C.T."/>
            <person name="Nishiyama T."/>
            <person name="Sese J."/>
            <person name="O'Brien M.J."/>
            <person name="Copetti D."/>
            <person name="Mohd Noor M.I."/>
            <person name="Ong R.C."/>
            <person name="Putra M."/>
            <person name="Sireger I.Z."/>
            <person name="Indrioko S."/>
            <person name="Kosugi Y."/>
            <person name="Izuno A."/>
            <person name="Isagi Y."/>
            <person name="Lee S.L."/>
            <person name="Shimizu K.K."/>
        </authorList>
    </citation>
    <scope>NUCLEOTIDE SEQUENCE [LARGE SCALE GENOMIC DNA]</scope>
    <source>
        <strain evidence="23">214</strain>
    </source>
</reference>
<dbReference type="Gene3D" id="3.30.200.20">
    <property type="entry name" value="Phosphorylase Kinase, domain 1"/>
    <property type="match status" value="1"/>
</dbReference>
<dbReference type="InterPro" id="IPR002902">
    <property type="entry name" value="GNK2"/>
</dbReference>
<keyword evidence="11 19" id="KW-1133">Transmembrane helix</keyword>
<feature type="chain" id="PRO_5043775269" description="non-specific serine/threonine protein kinase" evidence="20">
    <location>
        <begin position="33"/>
        <end position="705"/>
    </location>
</feature>
<evidence type="ECO:0000256" key="14">
    <source>
        <dbReference type="ARBA" id="ARBA00023170"/>
    </source>
</evidence>
<dbReference type="SUPFAM" id="SSF56112">
    <property type="entry name" value="Protein kinase-like (PK-like)"/>
    <property type="match status" value="1"/>
</dbReference>
<sequence>MMLQFLFASRGSYPLLLLAFLFILFSKNHIKATPEYLSYFCYPEFNYTVYSQFYHNLNSLLNRKLYLEGKIYGFANATEGEYPDKVYGLFLCRGDIKLNICQDCIATASEILQRCLGSKEGSKEAIIWYDQCLVRYSNRPFFSSMETSPATCMYNINNATEQDKFNENVAEMFQNLTAEASVPSRNMYATREVNISNFMTLYGLVQCTPDLSVADCHRCLRSAIGYIPNCSAGKIGGRLLLPSCNIRYETYPFHGDPRTQAPGPSSPESPGTWISKNPEVGSKTPLAPNGMDGIGIKRKTPKWIPIIASLSAVLVLALSSFAFIIIIRRRNAREDNENSQEVQLLDLRGGNFGNEYSNEDFQGEKVGGSQEFPSIQLDIINAATKHFCDENRLGEGGFGPVFKGTLADGKEIAVKRLSRTSDQGLLEFKNEVMLIARLQHRNLVRLLGCCLEDDETLLVYEYMPNRSLDVILFDSSMSVKLDWQKRFSIINGIARGILYLHEDSPLRIIHRDLKACNILLDGEMNPKISDFGMARIFRGNQSEANTNRVVGTYGYMAPEYAMEGLFSVKSDVFSFGVLLLEIISGKKNKGFHLLEYGESLLTFAWKLWSKGQGMELIDPLLLQSCVASEVLKCIHIGLLCVQEDPADRPTMSSVIVMLASETITLPKPTEPAFSVGRVVAEPVLPSLDNIVNSVNEVTLSSVSPQ</sequence>
<keyword evidence="10" id="KW-0067">ATP-binding</keyword>
<name>A0AAV5K3I4_9ROSI</name>
<evidence type="ECO:0000259" key="21">
    <source>
        <dbReference type="PROSITE" id="PS50011"/>
    </source>
</evidence>
<dbReference type="InterPro" id="IPR000719">
    <property type="entry name" value="Prot_kinase_dom"/>
</dbReference>
<evidence type="ECO:0000259" key="22">
    <source>
        <dbReference type="PROSITE" id="PS51473"/>
    </source>
</evidence>
<dbReference type="EMBL" id="BPVZ01000052">
    <property type="protein sequence ID" value="GKV19318.1"/>
    <property type="molecule type" value="Genomic_DNA"/>
</dbReference>
<evidence type="ECO:0000256" key="7">
    <source>
        <dbReference type="ARBA" id="ARBA00022737"/>
    </source>
</evidence>
<evidence type="ECO:0000256" key="4">
    <source>
        <dbReference type="ARBA" id="ARBA00022679"/>
    </source>
</evidence>
<evidence type="ECO:0000256" key="17">
    <source>
        <dbReference type="ARBA" id="ARBA00048679"/>
    </source>
</evidence>
<evidence type="ECO:0000256" key="10">
    <source>
        <dbReference type="ARBA" id="ARBA00022840"/>
    </source>
</evidence>
<comment type="caution">
    <text evidence="23">The sequence shown here is derived from an EMBL/GenBank/DDBJ whole genome shotgun (WGS) entry which is preliminary data.</text>
</comment>
<keyword evidence="3" id="KW-0723">Serine/threonine-protein kinase</keyword>
<keyword evidence="12 19" id="KW-0472">Membrane</keyword>
<feature type="region of interest" description="Disordered" evidence="18">
    <location>
        <begin position="255"/>
        <end position="286"/>
    </location>
</feature>
<evidence type="ECO:0000256" key="16">
    <source>
        <dbReference type="ARBA" id="ARBA00047899"/>
    </source>
</evidence>
<keyword evidence="6 20" id="KW-0732">Signal</keyword>
<dbReference type="CDD" id="cd23509">
    <property type="entry name" value="Gnk2-like"/>
    <property type="match status" value="2"/>
</dbReference>